<dbReference type="Gene3D" id="3.50.50.60">
    <property type="entry name" value="FAD/NAD(P)-binding domain"/>
    <property type="match status" value="1"/>
</dbReference>
<organism evidence="2 3">
    <name type="scientific">Effrenium voratum</name>
    <dbReference type="NCBI Taxonomy" id="2562239"/>
    <lineage>
        <taxon>Eukaryota</taxon>
        <taxon>Sar</taxon>
        <taxon>Alveolata</taxon>
        <taxon>Dinophyceae</taxon>
        <taxon>Suessiales</taxon>
        <taxon>Symbiodiniaceae</taxon>
        <taxon>Effrenium</taxon>
    </lineage>
</organism>
<dbReference type="EMBL" id="CAUJNA010000324">
    <property type="protein sequence ID" value="CAJ1375476.1"/>
    <property type="molecule type" value="Genomic_DNA"/>
</dbReference>
<evidence type="ECO:0000313" key="3">
    <source>
        <dbReference type="Proteomes" id="UP001178507"/>
    </source>
</evidence>
<feature type="signal peptide" evidence="1">
    <location>
        <begin position="1"/>
        <end position="17"/>
    </location>
</feature>
<dbReference type="Pfam" id="PF13450">
    <property type="entry name" value="NAD_binding_8"/>
    <property type="match status" value="1"/>
</dbReference>
<dbReference type="InterPro" id="IPR036188">
    <property type="entry name" value="FAD/NAD-bd_sf"/>
</dbReference>
<evidence type="ECO:0000313" key="2">
    <source>
        <dbReference type="EMBL" id="CAJ1375476.1"/>
    </source>
</evidence>
<sequence length="316" mass="33895">MARCAALALALTSGALALPSSCDVSSVGAGWAGVYFAFRQALAGRKVCIFEASERVGGRTYSHRLTAGAKTESFTLDVGAYRFSPDMHLPGDVILKVLGLKTACYEPGCPPADQDFPAPFHFNYSAPLRRIVDEEGMPAGYLTAIEGMLNIILAAGGQLVMGANLTDLQALPAGGARLVFGKQDVVTKQVMLNLPRAPFLALPSLRAAVPKRTVTMAECVKFDLPSAFFPPGKFSLGRSLTKAYAFYEDAWWHNSLNQTSGQCPENAFEPVNTSEGIPIGIHFNDGPVRCDAPLKGCRGFLEVYYSTVLEETSSRT</sequence>
<gene>
    <name evidence="2" type="ORF">EVOR1521_LOCUS4742</name>
</gene>
<feature type="chain" id="PRO_5041378600" description="Amine oxidase domain-containing protein" evidence="1">
    <location>
        <begin position="18"/>
        <end position="316"/>
    </location>
</feature>
<accession>A0AA36HUA7</accession>
<keyword evidence="3" id="KW-1185">Reference proteome</keyword>
<dbReference type="AlphaFoldDB" id="A0AA36HUA7"/>
<reference evidence="2" key="1">
    <citation type="submission" date="2023-08" db="EMBL/GenBank/DDBJ databases">
        <authorList>
            <person name="Chen Y."/>
            <person name="Shah S."/>
            <person name="Dougan E. K."/>
            <person name="Thang M."/>
            <person name="Chan C."/>
        </authorList>
    </citation>
    <scope>NUCLEOTIDE SEQUENCE</scope>
</reference>
<comment type="caution">
    <text evidence="2">The sequence shown here is derived from an EMBL/GenBank/DDBJ whole genome shotgun (WGS) entry which is preliminary data.</text>
</comment>
<evidence type="ECO:0008006" key="4">
    <source>
        <dbReference type="Google" id="ProtNLM"/>
    </source>
</evidence>
<dbReference type="Proteomes" id="UP001178507">
    <property type="component" value="Unassembled WGS sequence"/>
</dbReference>
<dbReference type="SUPFAM" id="SSF51905">
    <property type="entry name" value="FAD/NAD(P)-binding domain"/>
    <property type="match status" value="1"/>
</dbReference>
<evidence type="ECO:0000256" key="1">
    <source>
        <dbReference type="SAM" id="SignalP"/>
    </source>
</evidence>
<name>A0AA36HUA7_9DINO</name>
<protein>
    <recommendedName>
        <fullName evidence="4">Amine oxidase domain-containing protein</fullName>
    </recommendedName>
</protein>
<proteinExistence type="predicted"/>
<keyword evidence="1" id="KW-0732">Signal</keyword>